<dbReference type="InterPro" id="IPR001810">
    <property type="entry name" value="F-box_dom"/>
</dbReference>
<protein>
    <recommendedName>
        <fullName evidence="1">F-box domain-containing protein</fullName>
    </recommendedName>
</protein>
<dbReference type="EMBL" id="FJUW01000004">
    <property type="protein sequence ID" value="CZS91446.1"/>
    <property type="molecule type" value="Genomic_DNA"/>
</dbReference>
<dbReference type="AlphaFoldDB" id="A0A1E1K009"/>
<organism evidence="2 3">
    <name type="scientific">Rhynchosporium graminicola</name>
    <dbReference type="NCBI Taxonomy" id="2792576"/>
    <lineage>
        <taxon>Eukaryota</taxon>
        <taxon>Fungi</taxon>
        <taxon>Dikarya</taxon>
        <taxon>Ascomycota</taxon>
        <taxon>Pezizomycotina</taxon>
        <taxon>Leotiomycetes</taxon>
        <taxon>Helotiales</taxon>
        <taxon>Ploettnerulaceae</taxon>
        <taxon>Rhynchosporium</taxon>
    </lineage>
</organism>
<dbReference type="Proteomes" id="UP000178129">
    <property type="component" value="Unassembled WGS sequence"/>
</dbReference>
<evidence type="ECO:0000259" key="1">
    <source>
        <dbReference type="PROSITE" id="PS50181"/>
    </source>
</evidence>
<dbReference type="InParanoid" id="A0A1E1K009"/>
<accession>A0A1E1K009</accession>
<name>A0A1E1K009_9HELO</name>
<evidence type="ECO:0000313" key="2">
    <source>
        <dbReference type="EMBL" id="CZS91446.1"/>
    </source>
</evidence>
<feature type="domain" description="F-box" evidence="1">
    <location>
        <begin position="35"/>
        <end position="80"/>
    </location>
</feature>
<gene>
    <name evidence="2" type="ORF">RCO7_14217</name>
</gene>
<evidence type="ECO:0000313" key="3">
    <source>
        <dbReference type="Proteomes" id="UP000178129"/>
    </source>
</evidence>
<proteinExistence type="predicted"/>
<sequence length="385" mass="44485">MDYIKRLSVPFRQNIVKLIAGSHDPEIQRPNALGSSLLAILPAELLLHIANVLPVSSAASFSLSCRQINHLVGTRYFEDLACSSDETLVFLNLIERDLQDYIVCKSCRKLHRIRDARKYTENGRQIWPVVTTPNCLADDRRTMVSQFLHDNFSTTVFKMVMKRHSLFGHDTRTRQLLRLLSWQIFPSHTWGTLVQSEKIECRINSGSLFTCKRVIVHGACKGVEQWQPWIWICPHLELKSTGRPGSLRIITKFPLAVKEMWSGLLHSKEVTDTKKTSWGSSSGFRQCRFCRTEFETTFEHHNGCKMKIKITIWKDLGQWPEGEEWKQKIYLSPLDRLSPPQSIQFPRGEITSVFEAQKVNLSWKENTILRFQRSLDSVMLELGLI</sequence>
<comment type="caution">
    <text evidence="2">The sequence shown here is derived from an EMBL/GenBank/DDBJ whole genome shotgun (WGS) entry which is preliminary data.</text>
</comment>
<dbReference type="PROSITE" id="PS50181">
    <property type="entry name" value="FBOX"/>
    <property type="match status" value="1"/>
</dbReference>
<keyword evidence="3" id="KW-1185">Reference proteome</keyword>
<dbReference type="SUPFAM" id="SSF81383">
    <property type="entry name" value="F-box domain"/>
    <property type="match status" value="1"/>
</dbReference>
<reference evidence="3" key="1">
    <citation type="submission" date="2016-03" db="EMBL/GenBank/DDBJ databases">
        <authorList>
            <person name="Ploux O."/>
        </authorList>
    </citation>
    <scope>NUCLEOTIDE SEQUENCE [LARGE SCALE GENOMIC DNA]</scope>
    <source>
        <strain evidence="3">UK7</strain>
    </source>
</reference>
<dbReference type="InterPro" id="IPR036047">
    <property type="entry name" value="F-box-like_dom_sf"/>
</dbReference>